<accession>A0A0A9B563</accession>
<dbReference type="AlphaFoldDB" id="A0A0A9B563"/>
<reference evidence="1" key="1">
    <citation type="submission" date="2014-09" db="EMBL/GenBank/DDBJ databases">
        <authorList>
            <person name="Magalhaes I.L.F."/>
            <person name="Oliveira U."/>
            <person name="Santos F.R."/>
            <person name="Vidigal T.H.D.A."/>
            <person name="Brescovit A.D."/>
            <person name="Santos A.J."/>
        </authorList>
    </citation>
    <scope>NUCLEOTIDE SEQUENCE</scope>
    <source>
        <tissue evidence="1">Shoot tissue taken approximately 20 cm above the soil surface</tissue>
    </source>
</reference>
<sequence>MTLHVLTDGNSLNLCTCPYGTIVRCLRSVLMSSIARSSTARTVRTG</sequence>
<reference evidence="1" key="2">
    <citation type="journal article" date="2015" name="Data Brief">
        <title>Shoot transcriptome of the giant reed, Arundo donax.</title>
        <authorList>
            <person name="Barrero R.A."/>
            <person name="Guerrero F.D."/>
            <person name="Moolhuijzen P."/>
            <person name="Goolsby J.A."/>
            <person name="Tidwell J."/>
            <person name="Bellgard S.E."/>
            <person name="Bellgard M.I."/>
        </authorList>
    </citation>
    <scope>NUCLEOTIDE SEQUENCE</scope>
    <source>
        <tissue evidence="1">Shoot tissue taken approximately 20 cm above the soil surface</tissue>
    </source>
</reference>
<organism evidence="1">
    <name type="scientific">Arundo donax</name>
    <name type="common">Giant reed</name>
    <name type="synonym">Donax arundinaceus</name>
    <dbReference type="NCBI Taxonomy" id="35708"/>
    <lineage>
        <taxon>Eukaryota</taxon>
        <taxon>Viridiplantae</taxon>
        <taxon>Streptophyta</taxon>
        <taxon>Embryophyta</taxon>
        <taxon>Tracheophyta</taxon>
        <taxon>Spermatophyta</taxon>
        <taxon>Magnoliopsida</taxon>
        <taxon>Liliopsida</taxon>
        <taxon>Poales</taxon>
        <taxon>Poaceae</taxon>
        <taxon>PACMAD clade</taxon>
        <taxon>Arundinoideae</taxon>
        <taxon>Arundineae</taxon>
        <taxon>Arundo</taxon>
    </lineage>
</organism>
<proteinExistence type="predicted"/>
<evidence type="ECO:0000313" key="1">
    <source>
        <dbReference type="EMBL" id="JAD58506.1"/>
    </source>
</evidence>
<protein>
    <submittedName>
        <fullName evidence="1">Uncharacterized protein</fullName>
    </submittedName>
</protein>
<dbReference type="EMBL" id="GBRH01239389">
    <property type="protein sequence ID" value="JAD58506.1"/>
    <property type="molecule type" value="Transcribed_RNA"/>
</dbReference>
<name>A0A0A9B563_ARUDO</name>